<keyword evidence="19" id="KW-1185">Reference proteome</keyword>
<keyword evidence="11" id="KW-0539">Nucleus</keyword>
<keyword evidence="8" id="KW-0238">DNA-binding</keyword>
<comment type="similarity">
    <text evidence="2">Belongs to the helicase family. RecQ subfamily.</text>
</comment>
<feature type="region of interest" description="Disordered" evidence="14">
    <location>
        <begin position="1213"/>
        <end position="1306"/>
    </location>
</feature>
<evidence type="ECO:0000259" key="15">
    <source>
        <dbReference type="PROSITE" id="PS50967"/>
    </source>
</evidence>
<feature type="compositionally biased region" description="Polar residues" evidence="14">
    <location>
        <begin position="111"/>
        <end position="128"/>
    </location>
</feature>
<dbReference type="Gene3D" id="3.40.50.300">
    <property type="entry name" value="P-loop containing nucleotide triphosphate hydrolases"/>
    <property type="match status" value="2"/>
</dbReference>
<evidence type="ECO:0000256" key="12">
    <source>
        <dbReference type="ARBA" id="ARBA00034617"/>
    </source>
</evidence>
<dbReference type="STRING" id="1447883.A0A2B7X7G3"/>
<evidence type="ECO:0000256" key="6">
    <source>
        <dbReference type="ARBA" id="ARBA00022806"/>
    </source>
</evidence>
<comment type="subcellular location">
    <subcellularLocation>
        <location evidence="1">Nucleus</location>
    </subcellularLocation>
</comment>
<dbReference type="InterPro" id="IPR027417">
    <property type="entry name" value="P-loop_NTPase"/>
</dbReference>
<feature type="region of interest" description="Disordered" evidence="14">
    <location>
        <begin position="1468"/>
        <end position="1555"/>
    </location>
</feature>
<dbReference type="InterPro" id="IPR002121">
    <property type="entry name" value="HRDC_dom"/>
</dbReference>
<dbReference type="Pfam" id="PF09382">
    <property type="entry name" value="RQC"/>
    <property type="match status" value="1"/>
</dbReference>
<evidence type="ECO:0000313" key="19">
    <source>
        <dbReference type="Proteomes" id="UP000224634"/>
    </source>
</evidence>
<feature type="compositionally biased region" description="Basic and acidic residues" evidence="14">
    <location>
        <begin position="131"/>
        <end position="144"/>
    </location>
</feature>
<evidence type="ECO:0000256" key="9">
    <source>
        <dbReference type="ARBA" id="ARBA00023204"/>
    </source>
</evidence>
<dbReference type="PROSITE" id="PS00690">
    <property type="entry name" value="DEAH_ATP_HELICASE"/>
    <property type="match status" value="1"/>
</dbReference>
<dbReference type="SUPFAM" id="SSF47819">
    <property type="entry name" value="HRDC-like"/>
    <property type="match status" value="1"/>
</dbReference>
<dbReference type="SMART" id="SM00487">
    <property type="entry name" value="DEXDc"/>
    <property type="match status" value="1"/>
</dbReference>
<evidence type="ECO:0000256" key="4">
    <source>
        <dbReference type="ARBA" id="ARBA00022763"/>
    </source>
</evidence>
<reference evidence="18 19" key="1">
    <citation type="submission" date="2017-10" db="EMBL/GenBank/DDBJ databases">
        <title>Comparative genomics in systemic dimorphic fungi from Ajellomycetaceae.</title>
        <authorList>
            <person name="Munoz J.F."/>
            <person name="Mcewen J.G."/>
            <person name="Clay O.K."/>
            <person name="Cuomo C.A."/>
        </authorList>
    </citation>
    <scope>NUCLEOTIDE SEQUENCE [LARGE SCALE GENOMIC DNA]</scope>
    <source>
        <strain evidence="18 19">UAMH7299</strain>
    </source>
</reference>
<feature type="compositionally biased region" description="Basic residues" evidence="14">
    <location>
        <begin position="1221"/>
        <end position="1236"/>
    </location>
</feature>
<feature type="region of interest" description="Disordered" evidence="14">
    <location>
        <begin position="335"/>
        <end position="362"/>
    </location>
</feature>
<evidence type="ECO:0000256" key="7">
    <source>
        <dbReference type="ARBA" id="ARBA00022840"/>
    </source>
</evidence>
<keyword evidence="4" id="KW-0227">DNA damage</keyword>
<dbReference type="Pfam" id="PF16124">
    <property type="entry name" value="RecQ_Zn_bind"/>
    <property type="match status" value="1"/>
</dbReference>
<dbReference type="SUPFAM" id="SSF52540">
    <property type="entry name" value="P-loop containing nucleoside triphosphate hydrolases"/>
    <property type="match status" value="2"/>
</dbReference>
<proteinExistence type="inferred from homology"/>
<dbReference type="EMBL" id="PDNA01000197">
    <property type="protein sequence ID" value="PGH04657.1"/>
    <property type="molecule type" value="Genomic_DNA"/>
</dbReference>
<feature type="region of interest" description="Disordered" evidence="14">
    <location>
        <begin position="185"/>
        <end position="246"/>
    </location>
</feature>
<dbReference type="PROSITE" id="PS51194">
    <property type="entry name" value="HELICASE_CTER"/>
    <property type="match status" value="1"/>
</dbReference>
<dbReference type="InterPro" id="IPR004589">
    <property type="entry name" value="DNA_helicase_ATP-dep_RecQ"/>
</dbReference>
<dbReference type="InterPro" id="IPR002464">
    <property type="entry name" value="DNA/RNA_helicase_DEAH_CS"/>
</dbReference>
<evidence type="ECO:0000256" key="13">
    <source>
        <dbReference type="ARBA" id="ARBA00034808"/>
    </source>
</evidence>
<dbReference type="Proteomes" id="UP000224634">
    <property type="component" value="Unassembled WGS sequence"/>
</dbReference>
<dbReference type="InterPro" id="IPR036388">
    <property type="entry name" value="WH-like_DNA-bd_sf"/>
</dbReference>
<dbReference type="GO" id="GO:0005634">
    <property type="term" value="C:nucleus"/>
    <property type="evidence" value="ECO:0007669"/>
    <property type="project" value="UniProtKB-SubCell"/>
</dbReference>
<keyword evidence="3" id="KW-0547">Nucleotide-binding</keyword>
<feature type="region of interest" description="Disordered" evidence="14">
    <location>
        <begin position="657"/>
        <end position="679"/>
    </location>
</feature>
<feature type="compositionally biased region" description="Acidic residues" evidence="14">
    <location>
        <begin position="1421"/>
        <end position="1430"/>
    </location>
</feature>
<dbReference type="PANTHER" id="PTHR13710">
    <property type="entry name" value="DNA HELICASE RECQ FAMILY MEMBER"/>
    <property type="match status" value="1"/>
</dbReference>
<dbReference type="GO" id="GO:0000724">
    <property type="term" value="P:double-strand break repair via homologous recombination"/>
    <property type="evidence" value="ECO:0007669"/>
    <property type="project" value="TreeGrafter"/>
</dbReference>
<feature type="region of interest" description="Disordered" evidence="14">
    <location>
        <begin position="111"/>
        <end position="172"/>
    </location>
</feature>
<dbReference type="InterPro" id="IPR010997">
    <property type="entry name" value="HRDC-like_sf"/>
</dbReference>
<evidence type="ECO:0000256" key="10">
    <source>
        <dbReference type="ARBA" id="ARBA00023235"/>
    </source>
</evidence>
<dbReference type="GO" id="GO:0006260">
    <property type="term" value="P:DNA replication"/>
    <property type="evidence" value="ECO:0007669"/>
    <property type="project" value="InterPro"/>
</dbReference>
<dbReference type="FunFam" id="3.40.50.300:FF:001975">
    <property type="entry name" value="ATP-dependent DNA helicase"/>
    <property type="match status" value="1"/>
</dbReference>
<dbReference type="GO" id="GO:0016787">
    <property type="term" value="F:hydrolase activity"/>
    <property type="evidence" value="ECO:0007669"/>
    <property type="project" value="UniProtKB-KW"/>
</dbReference>
<dbReference type="EC" id="5.6.2.4" evidence="13"/>
<feature type="compositionally biased region" description="Polar residues" evidence="14">
    <location>
        <begin position="551"/>
        <end position="576"/>
    </location>
</feature>
<protein>
    <recommendedName>
        <fullName evidence="13">DNA 3'-5' helicase</fullName>
        <ecNumber evidence="13">5.6.2.4</ecNumber>
    </recommendedName>
</protein>
<feature type="compositionally biased region" description="Low complexity" evidence="14">
    <location>
        <begin position="1506"/>
        <end position="1539"/>
    </location>
</feature>
<dbReference type="InterPro" id="IPR011545">
    <property type="entry name" value="DEAD/DEAH_box_helicase_dom"/>
</dbReference>
<dbReference type="GO" id="GO:0005524">
    <property type="term" value="F:ATP binding"/>
    <property type="evidence" value="ECO:0007669"/>
    <property type="project" value="UniProtKB-KW"/>
</dbReference>
<dbReference type="Pfam" id="PF00271">
    <property type="entry name" value="Helicase_C"/>
    <property type="match status" value="1"/>
</dbReference>
<accession>A0A2B7X7G3</accession>
<dbReference type="PANTHER" id="PTHR13710:SF153">
    <property type="entry name" value="RECQ-LIKE DNA HELICASE BLM"/>
    <property type="match status" value="1"/>
</dbReference>
<feature type="domain" description="Helicase ATP-binding" evidence="16">
    <location>
        <begin position="706"/>
        <end position="887"/>
    </location>
</feature>
<keyword evidence="6" id="KW-0347">Helicase</keyword>
<feature type="domain" description="Helicase C-terminal" evidence="17">
    <location>
        <begin position="911"/>
        <end position="1060"/>
    </location>
</feature>
<dbReference type="GO" id="GO:0005737">
    <property type="term" value="C:cytoplasm"/>
    <property type="evidence" value="ECO:0007669"/>
    <property type="project" value="TreeGrafter"/>
</dbReference>
<feature type="compositionally biased region" description="Polar residues" evidence="14">
    <location>
        <begin position="156"/>
        <end position="166"/>
    </location>
</feature>
<evidence type="ECO:0000256" key="8">
    <source>
        <dbReference type="ARBA" id="ARBA00023125"/>
    </source>
</evidence>
<dbReference type="GO" id="GO:0003677">
    <property type="term" value="F:DNA binding"/>
    <property type="evidence" value="ECO:0007669"/>
    <property type="project" value="UniProtKB-KW"/>
</dbReference>
<evidence type="ECO:0000259" key="16">
    <source>
        <dbReference type="PROSITE" id="PS51192"/>
    </source>
</evidence>
<dbReference type="FunFam" id="3.40.50.300:FF:000537">
    <property type="entry name" value="Bloom syndrome RecQ-like helicase"/>
    <property type="match status" value="1"/>
</dbReference>
<dbReference type="InterPro" id="IPR014001">
    <property type="entry name" value="Helicase_ATP-bd"/>
</dbReference>
<dbReference type="NCBIfam" id="TIGR00614">
    <property type="entry name" value="recQ_fam"/>
    <property type="match status" value="1"/>
</dbReference>
<comment type="caution">
    <text evidence="18">The sequence shown here is derived from an EMBL/GenBank/DDBJ whole genome shotgun (WGS) entry which is preliminary data.</text>
</comment>
<dbReference type="Pfam" id="PF00270">
    <property type="entry name" value="DEAD"/>
    <property type="match status" value="1"/>
</dbReference>
<evidence type="ECO:0000256" key="2">
    <source>
        <dbReference type="ARBA" id="ARBA00005446"/>
    </source>
</evidence>
<feature type="compositionally biased region" description="Polar residues" evidence="14">
    <location>
        <begin position="338"/>
        <end position="348"/>
    </location>
</feature>
<dbReference type="PROSITE" id="PS50967">
    <property type="entry name" value="HRDC"/>
    <property type="match status" value="1"/>
</dbReference>
<feature type="domain" description="HRDC" evidence="15">
    <location>
        <begin position="1314"/>
        <end position="1397"/>
    </location>
</feature>
<dbReference type="InterPro" id="IPR044876">
    <property type="entry name" value="HRDC_dom_sf"/>
</dbReference>
<dbReference type="OrthoDB" id="10261556at2759"/>
<dbReference type="SMART" id="SM00956">
    <property type="entry name" value="RQC"/>
    <property type="match status" value="1"/>
</dbReference>
<dbReference type="GO" id="GO:0043138">
    <property type="term" value="F:3'-5' DNA helicase activity"/>
    <property type="evidence" value="ECO:0007669"/>
    <property type="project" value="UniProtKB-EC"/>
</dbReference>
<feature type="region of interest" description="Disordered" evidence="14">
    <location>
        <begin position="1398"/>
        <end position="1448"/>
    </location>
</feature>
<feature type="compositionally biased region" description="Low complexity" evidence="14">
    <location>
        <begin position="1264"/>
        <end position="1273"/>
    </location>
</feature>
<dbReference type="InterPro" id="IPR001650">
    <property type="entry name" value="Helicase_C-like"/>
</dbReference>
<dbReference type="SMART" id="SM00490">
    <property type="entry name" value="HELICc"/>
    <property type="match status" value="1"/>
</dbReference>
<dbReference type="InterPro" id="IPR018982">
    <property type="entry name" value="RQC_domain"/>
</dbReference>
<name>A0A2B7X7G3_POLH7</name>
<gene>
    <name evidence="18" type="ORF">AJ80_08491</name>
</gene>
<dbReference type="Gene3D" id="1.10.10.10">
    <property type="entry name" value="Winged helix-like DNA-binding domain superfamily/Winged helix DNA-binding domain"/>
    <property type="match status" value="1"/>
</dbReference>
<keyword evidence="10" id="KW-0413">Isomerase</keyword>
<sequence>MTKHNLGDHLPWLLKRGPLLYPSLEQQTRNTSREQNIEQGFVNLPGSSTEPPSPGLAAVSPSEPLNVDSGLQNYTANEGGGIDGLNSDVDMARLQFAPQSTPKPRLLSRLNSSFLPAPSTPTTSSQARINLRKDNPKSRSHFDDDLFLDSPPPKSASCTPRASTATKHTDSKLQLGEIDSVDLTGDLGHHTSSSGTIEVFGEPQQIWREDSASRSVPLKKRGKKRKSEEYEADLLSPKPPSSRVRSPKVFWKPEDVKTEHSAVSADNHKTSKLFPKSVIDDSEDEDMFVFHEASPQRNKSRVNEEGLYPKLPLHEESHKPERREPNLAFISEEREQLKNGSRGSSTASPFRRDSPVRAATVSESSSAIFSTAPFEGSSSKQGSQDPSIRRFIEMPAEFLSDVIGNLERQRSKNAETAYQRALEALDTSDLTTQNKVLISRIAAIKELQMEKTSYDLLLAKESELKTKIVQSMDLDTVLSESSTYLKDARNVTQQLRQRESRILELIQVADIFNSDSASVSNIVQTPEQNILISGTQFPSRNTEPARLHSPDPSSYSVSRPPQSLPSNLTSHSLRTQSNDESCYNHLSFDDDDDMLDNAGDFSRNMGTPTVPEVNFADDDDADMLEAAEHFENQCSYSADAHPFESRGVFRETTGNAIRPHSTRKNTTKDPDNLSSMMNHPWSKDVKSALRDRFHLRGFRHHQLDAINATLGGKDAFVLMPTGGGKSLCYQLPSIISSGRTRGVTVVISPLLSLMEDQVSHLHKLHIQAFLINSEMTKDQRGLLFQALRSDKVEQLIQLLYITPEMINKSQVMLNALQGLHSRRKLARIVIDEAHCVSQWGHDFRPDYKELGEVRSKFPSVPVMALTATATENVKVDVIHNLGMQNCEVFLQSFNRPNLMYEVRPKGKGKEVIESIAETIRNSYSGQSGIVYCLSRQNCEKVAKSLSSEFGIKATHYHAGLDSQVRTQVQKDWQNGTYDVIVATIAFGMGIDKPDVRFVIHHTIPKSLEGYYQETGRAGRDGKRSGCYLYYGYQDTSSLRRMIDTSEGSPEQKARQRQMLRNVIQFCENKSDCRRVQILAYFNERFQRENCNRCCDNCISGVKFESRDFTEYAASAVALVKRLSDRHVTLLYCADIFRGSTTRKYLDRSHKDFEEFGMASDLDPGDVQRLFQRLLTDDALEEKNVVNGKGFAIQYIKPGPRARDYENRRHKLMIQIRNSPNGKRKAPSRASSKRRTGVRAVADEHPQSTNVSSPIQSLSRRRNLQSRSSAMSDLMSEDEDSDGFEPVREAGRSLRSSRRDVGPPITKDNRLSELSALHSMIVDDFVVNAKKQCQEVMLQKGLRSQPFTDANLREMAIRFPRDKRELEDCPGIDPDKVERYGSWILKLIRQSRQRFEELGGDSADTDVPVPDPNHENVINLCSDEEDDDDSEFHDCNEDSYSTGESIGERSAYFEPDAEVTEFNARMSQFQHTQLGESSRASSPPRRGGARSRGGGKKAGGSKRGWKSKGTGTSSKKPSGSRTTKATSQSSSSFGSKRGGATSKASSSRSMIGIMPT</sequence>
<evidence type="ECO:0000259" key="17">
    <source>
        <dbReference type="PROSITE" id="PS51194"/>
    </source>
</evidence>
<evidence type="ECO:0000256" key="14">
    <source>
        <dbReference type="SAM" id="MobiDB-lite"/>
    </source>
</evidence>
<evidence type="ECO:0000313" key="18">
    <source>
        <dbReference type="EMBL" id="PGH04657.1"/>
    </source>
</evidence>
<feature type="compositionally biased region" description="Basic and acidic residues" evidence="14">
    <location>
        <begin position="1284"/>
        <end position="1306"/>
    </location>
</feature>
<evidence type="ECO:0000256" key="1">
    <source>
        <dbReference type="ARBA" id="ARBA00004123"/>
    </source>
</evidence>
<dbReference type="PROSITE" id="PS51192">
    <property type="entry name" value="HELICASE_ATP_BIND_1"/>
    <property type="match status" value="1"/>
</dbReference>
<evidence type="ECO:0000256" key="3">
    <source>
        <dbReference type="ARBA" id="ARBA00022741"/>
    </source>
</evidence>
<dbReference type="Pfam" id="PF00570">
    <property type="entry name" value="HRDC"/>
    <property type="match status" value="1"/>
</dbReference>
<keyword evidence="5" id="KW-0378">Hydrolase</keyword>
<comment type="catalytic activity">
    <reaction evidence="12">
        <text>Couples ATP hydrolysis with the unwinding of duplex DNA by translocating in the 3'-5' direction.</text>
        <dbReference type="EC" id="5.6.2.4"/>
    </reaction>
</comment>
<dbReference type="Gene3D" id="1.10.150.80">
    <property type="entry name" value="HRDC domain"/>
    <property type="match status" value="1"/>
</dbReference>
<organism evidence="18 19">
    <name type="scientific">Polytolypa hystricis (strain UAMH7299)</name>
    <dbReference type="NCBI Taxonomy" id="1447883"/>
    <lineage>
        <taxon>Eukaryota</taxon>
        <taxon>Fungi</taxon>
        <taxon>Dikarya</taxon>
        <taxon>Ascomycota</taxon>
        <taxon>Pezizomycotina</taxon>
        <taxon>Eurotiomycetes</taxon>
        <taxon>Eurotiomycetidae</taxon>
        <taxon>Onygenales</taxon>
        <taxon>Onygenales incertae sedis</taxon>
        <taxon>Polytolypa</taxon>
    </lineage>
</organism>
<dbReference type="CDD" id="cd18794">
    <property type="entry name" value="SF2_C_RecQ"/>
    <property type="match status" value="1"/>
</dbReference>
<dbReference type="InterPro" id="IPR032284">
    <property type="entry name" value="RecQ_Zn-bd"/>
</dbReference>
<evidence type="ECO:0000256" key="5">
    <source>
        <dbReference type="ARBA" id="ARBA00022801"/>
    </source>
</evidence>
<feature type="compositionally biased region" description="Basic residues" evidence="14">
    <location>
        <begin position="1486"/>
        <end position="1505"/>
    </location>
</feature>
<feature type="compositionally biased region" description="Low complexity" evidence="14">
    <location>
        <begin position="1476"/>
        <end position="1485"/>
    </location>
</feature>
<keyword evidence="7" id="KW-0067">ATP-binding</keyword>
<feature type="region of interest" description="Disordered" evidence="14">
    <location>
        <begin position="535"/>
        <end position="576"/>
    </location>
</feature>
<dbReference type="GO" id="GO:0009378">
    <property type="term" value="F:four-way junction helicase activity"/>
    <property type="evidence" value="ECO:0007669"/>
    <property type="project" value="TreeGrafter"/>
</dbReference>
<dbReference type="GO" id="GO:0005694">
    <property type="term" value="C:chromosome"/>
    <property type="evidence" value="ECO:0007669"/>
    <property type="project" value="TreeGrafter"/>
</dbReference>
<evidence type="ECO:0000256" key="11">
    <source>
        <dbReference type="ARBA" id="ARBA00023242"/>
    </source>
</evidence>
<keyword evidence="9" id="KW-0234">DNA repair</keyword>
<dbReference type="CDD" id="cd17920">
    <property type="entry name" value="DEXHc_RecQ"/>
    <property type="match status" value="1"/>
</dbReference>
<dbReference type="FunFam" id="1.10.10.10:FF:000495">
    <property type="entry name" value="RecQ family helicase MusN"/>
    <property type="match status" value="1"/>
</dbReference>